<dbReference type="PANTHER" id="PTHR10443:SF12">
    <property type="entry name" value="DIPEPTIDASE"/>
    <property type="match status" value="1"/>
</dbReference>
<dbReference type="OrthoDB" id="9804920at2"/>
<dbReference type="InterPro" id="IPR008257">
    <property type="entry name" value="Pept_M19"/>
</dbReference>
<organism evidence="1 2">
    <name type="scientific">Cohaesibacter celericrescens</name>
    <dbReference type="NCBI Taxonomy" id="2067669"/>
    <lineage>
        <taxon>Bacteria</taxon>
        <taxon>Pseudomonadati</taxon>
        <taxon>Pseudomonadota</taxon>
        <taxon>Alphaproteobacteria</taxon>
        <taxon>Hyphomicrobiales</taxon>
        <taxon>Cohaesibacteraceae</taxon>
    </lineage>
</organism>
<dbReference type="InterPro" id="IPR032466">
    <property type="entry name" value="Metal_Hydrolase"/>
</dbReference>
<sequence length="348" mass="37812">MSEKMVPIFDGHNDTLLRLEMASRANKPISFLRGDSSLHIDLPKAEQGHFAGGLFAMFVPPNQKPGEAMNFADMTQPLEQGYALDMTVAMMAQAFRLARASKSRVQICRSSIEVKMAMEDGAVALMLHIEGAEAIDADFNALEVLYAAGLRSLGPVWSRSNIFGHGVPFDFPGSPDSGPGLTDLGKELVRQCNSLGILIDLSHMNEQGFWDVHEISNRPLVASHSNVHTLCQTRRNLTDQQLDAISESDGLVGLNYAVGFLRSDGDKHNNDVALDLMVDHIAYLLEKLGEDGVALGSDFDGATVPAAIGSVAGNQALMEHMRTRGFGESLIEKIAYKNWIGMLEKTGI</sequence>
<dbReference type="PROSITE" id="PS00869">
    <property type="entry name" value="RENAL_DIPEPTIDASE_1"/>
    <property type="match status" value="1"/>
</dbReference>
<dbReference type="PROSITE" id="PS51365">
    <property type="entry name" value="RENAL_DIPEPTIDASE_2"/>
    <property type="match status" value="1"/>
</dbReference>
<dbReference type="EMBL" id="PKUQ01000022">
    <property type="protein sequence ID" value="PLW76740.1"/>
    <property type="molecule type" value="Genomic_DNA"/>
</dbReference>
<dbReference type="InterPro" id="IPR000180">
    <property type="entry name" value="Dipep_AS"/>
</dbReference>
<dbReference type="RefSeq" id="WP_101534029.1">
    <property type="nucleotide sequence ID" value="NZ_PKUQ01000022.1"/>
</dbReference>
<dbReference type="CDD" id="cd01301">
    <property type="entry name" value="rDP_like"/>
    <property type="match status" value="1"/>
</dbReference>
<dbReference type="Pfam" id="PF01244">
    <property type="entry name" value="Peptidase_M19"/>
    <property type="match status" value="1"/>
</dbReference>
<protein>
    <submittedName>
        <fullName evidence="1">Peptidase</fullName>
    </submittedName>
</protein>
<dbReference type="AlphaFoldDB" id="A0A2N5XQM3"/>
<reference evidence="1 2" key="1">
    <citation type="submission" date="2018-01" db="EMBL/GenBank/DDBJ databases">
        <title>The draft genome sequence of Cohaesibacter sp. H1304.</title>
        <authorList>
            <person name="Wang N.-N."/>
            <person name="Du Z.-J."/>
        </authorList>
    </citation>
    <scope>NUCLEOTIDE SEQUENCE [LARGE SCALE GENOMIC DNA]</scope>
    <source>
        <strain evidence="1 2">H1304</strain>
    </source>
</reference>
<accession>A0A2N5XQM3</accession>
<dbReference type="Gene3D" id="3.20.20.140">
    <property type="entry name" value="Metal-dependent hydrolases"/>
    <property type="match status" value="1"/>
</dbReference>
<keyword evidence="2" id="KW-1185">Reference proteome</keyword>
<evidence type="ECO:0000313" key="1">
    <source>
        <dbReference type="EMBL" id="PLW76740.1"/>
    </source>
</evidence>
<proteinExistence type="predicted"/>
<dbReference type="Proteomes" id="UP000234881">
    <property type="component" value="Unassembled WGS sequence"/>
</dbReference>
<gene>
    <name evidence="1" type="ORF">C0081_11780</name>
</gene>
<dbReference type="SUPFAM" id="SSF51556">
    <property type="entry name" value="Metallo-dependent hydrolases"/>
    <property type="match status" value="1"/>
</dbReference>
<dbReference type="GO" id="GO:0070573">
    <property type="term" value="F:metallodipeptidase activity"/>
    <property type="evidence" value="ECO:0007669"/>
    <property type="project" value="InterPro"/>
</dbReference>
<evidence type="ECO:0000313" key="2">
    <source>
        <dbReference type="Proteomes" id="UP000234881"/>
    </source>
</evidence>
<comment type="caution">
    <text evidence="1">The sequence shown here is derived from an EMBL/GenBank/DDBJ whole genome shotgun (WGS) entry which is preliminary data.</text>
</comment>
<dbReference type="PANTHER" id="PTHR10443">
    <property type="entry name" value="MICROSOMAL DIPEPTIDASE"/>
    <property type="match status" value="1"/>
</dbReference>
<name>A0A2N5XQM3_9HYPH</name>
<dbReference type="GO" id="GO:0006508">
    <property type="term" value="P:proteolysis"/>
    <property type="evidence" value="ECO:0007669"/>
    <property type="project" value="InterPro"/>
</dbReference>